<comment type="caution">
    <text evidence="1">The sequence shown here is derived from an EMBL/GenBank/DDBJ whole genome shotgun (WGS) entry which is preliminary data.</text>
</comment>
<accession>A0A267FE82</accession>
<sequence length="488" mass="52946">SKLAIKASFMAKIAPSTNASCTLASMSRLASRCLAFPVAWKSPQPPFLCGLEKESAALIERCIYYPSNRLLLLQLLSESALAEFLNRQASALGPCSADAATSGRVRSRDAAPSPHYPVFADLPPSWRQKRARRSEYRGCTEQAVQFVTVSGPAALASDVVDERLANEASLLGQMRTWHSLISLSDASSGANQSLLLLPRLLLAEAFNCRLRCSKFHGAKIQIGGSCSWGGACIGADVDMRVMSSERSSLHALGRCLIRSDPWVTHLLYLGDPRTSVPIWLGRHRLLLACKFDLSLQQPAAPALEACLAELCRSLPDLPVLLTTVKSLLRHGKKPLKDTSVSSFKVICLLLAHLQRLGCLPPINEDLLSNPAASISASWPADSADRLLLDFVDYLLNSGREPLSVRHRLADCSWTRTANLSAPQILHPFVPESAGPAANITRGLSAHGLAALRRCLAPARPLLRMRYDDCGGLWGLAGWLSMPKESSFQ</sequence>
<evidence type="ECO:0000313" key="2">
    <source>
        <dbReference type="Proteomes" id="UP000215902"/>
    </source>
</evidence>
<keyword evidence="2" id="KW-1185">Reference proteome</keyword>
<gene>
    <name evidence="1" type="ORF">BOX15_Mlig022667g1</name>
</gene>
<organism evidence="1 2">
    <name type="scientific">Macrostomum lignano</name>
    <dbReference type="NCBI Taxonomy" id="282301"/>
    <lineage>
        <taxon>Eukaryota</taxon>
        <taxon>Metazoa</taxon>
        <taxon>Spiralia</taxon>
        <taxon>Lophotrochozoa</taxon>
        <taxon>Platyhelminthes</taxon>
        <taxon>Rhabditophora</taxon>
        <taxon>Macrostomorpha</taxon>
        <taxon>Macrostomida</taxon>
        <taxon>Macrostomidae</taxon>
        <taxon>Macrostomum</taxon>
    </lineage>
</organism>
<feature type="non-terminal residue" evidence="1">
    <location>
        <position position="1"/>
    </location>
</feature>
<name>A0A267FE82_9PLAT</name>
<reference evidence="1 2" key="1">
    <citation type="submission" date="2017-06" db="EMBL/GenBank/DDBJ databases">
        <title>A platform for efficient transgenesis in Macrostomum lignano, a flatworm model organism for stem cell research.</title>
        <authorList>
            <person name="Berezikov E."/>
        </authorList>
    </citation>
    <scope>NUCLEOTIDE SEQUENCE [LARGE SCALE GENOMIC DNA]</scope>
    <source>
        <strain evidence="1">DV1</strain>
        <tissue evidence="1">Whole organism</tissue>
    </source>
</reference>
<evidence type="ECO:0008006" key="3">
    <source>
        <dbReference type="Google" id="ProtNLM"/>
    </source>
</evidence>
<evidence type="ECO:0000313" key="1">
    <source>
        <dbReference type="EMBL" id="PAA71524.1"/>
    </source>
</evidence>
<dbReference type="AlphaFoldDB" id="A0A267FE82"/>
<dbReference type="Proteomes" id="UP000215902">
    <property type="component" value="Unassembled WGS sequence"/>
</dbReference>
<dbReference type="SUPFAM" id="SSF81301">
    <property type="entry name" value="Nucleotidyltransferase"/>
    <property type="match status" value="1"/>
</dbReference>
<protein>
    <recommendedName>
        <fullName evidence="3">PAP-associated domain-containing protein</fullName>
    </recommendedName>
</protein>
<dbReference type="InterPro" id="IPR043519">
    <property type="entry name" value="NT_sf"/>
</dbReference>
<dbReference type="EMBL" id="NIVC01001159">
    <property type="protein sequence ID" value="PAA71524.1"/>
    <property type="molecule type" value="Genomic_DNA"/>
</dbReference>
<proteinExistence type="predicted"/>